<dbReference type="InterPro" id="IPR011335">
    <property type="entry name" value="Restrct_endonuc-II-like"/>
</dbReference>
<dbReference type="CDD" id="cd20736">
    <property type="entry name" value="PoNe_Nuclease"/>
    <property type="match status" value="1"/>
</dbReference>
<name>A0A423UHK5_9ACTN</name>
<dbReference type="RefSeq" id="WP_096228450.1">
    <property type="nucleotide sequence ID" value="NZ_CP168029.1"/>
</dbReference>
<gene>
    <name evidence="4" type="ORF">DMP12_12570</name>
</gene>
<dbReference type="AlphaFoldDB" id="A0A423UHK5"/>
<dbReference type="SUPFAM" id="SSF52980">
    <property type="entry name" value="Restriction endonuclease-like"/>
    <property type="match status" value="1"/>
</dbReference>
<dbReference type="InterPro" id="IPR011856">
    <property type="entry name" value="tRNA_endonuc-like_dom_sf"/>
</dbReference>
<protein>
    <recommendedName>
        <fullName evidence="2">UPF0102 protein DMP12_12570</fullName>
    </recommendedName>
</protein>
<sequence>MDENGTAAVQERLQEEPSAVKGEGERPAGASAKRRKPRAKAKPKRERSEDDGGAEAIGCRNRELGRRGEDAAARFLDRRGYDIVERNWTCAAGEADIIARDGEALVFVEVKTRSNTEKGLPSEAVDAGKRRRYERIAALFLVDYDVVDVPVRFDVVSIVVVPPDRAFIRHHIGAFSAG</sequence>
<feature type="region of interest" description="Disordered" evidence="3">
    <location>
        <begin position="1"/>
        <end position="56"/>
    </location>
</feature>
<dbReference type="HAMAP" id="MF_00048">
    <property type="entry name" value="UPF0102"/>
    <property type="match status" value="1"/>
</dbReference>
<dbReference type="EMBL" id="QIBW01000019">
    <property type="protein sequence ID" value="ROT88292.1"/>
    <property type="molecule type" value="Genomic_DNA"/>
</dbReference>
<dbReference type="PANTHER" id="PTHR34039">
    <property type="entry name" value="UPF0102 PROTEIN YRAN"/>
    <property type="match status" value="1"/>
</dbReference>
<evidence type="ECO:0000313" key="5">
    <source>
        <dbReference type="Proteomes" id="UP000285258"/>
    </source>
</evidence>
<dbReference type="Pfam" id="PF02021">
    <property type="entry name" value="UPF0102"/>
    <property type="match status" value="1"/>
</dbReference>
<reference evidence="5" key="1">
    <citation type="submission" date="2018-05" db="EMBL/GenBank/DDBJ databases">
        <title>Genome Sequencing of selected type strains of the family Eggerthellaceae.</title>
        <authorList>
            <person name="Danylec N."/>
            <person name="Stoll D.A."/>
            <person name="Doetsch A."/>
            <person name="Huch M."/>
        </authorList>
    </citation>
    <scope>NUCLEOTIDE SEQUENCE [LARGE SCALE GENOMIC DNA]</scope>
    <source>
        <strain evidence="5">DSM 27213</strain>
    </source>
</reference>
<dbReference type="NCBIfam" id="NF009150">
    <property type="entry name" value="PRK12497.1-3"/>
    <property type="match status" value="1"/>
</dbReference>
<dbReference type="Proteomes" id="UP000285258">
    <property type="component" value="Unassembled WGS sequence"/>
</dbReference>
<evidence type="ECO:0000256" key="1">
    <source>
        <dbReference type="ARBA" id="ARBA00006738"/>
    </source>
</evidence>
<evidence type="ECO:0000256" key="3">
    <source>
        <dbReference type="SAM" id="MobiDB-lite"/>
    </source>
</evidence>
<evidence type="ECO:0000313" key="4">
    <source>
        <dbReference type="EMBL" id="ROT88292.1"/>
    </source>
</evidence>
<feature type="compositionally biased region" description="Basic residues" evidence="3">
    <location>
        <begin position="32"/>
        <end position="45"/>
    </location>
</feature>
<dbReference type="GO" id="GO:0003676">
    <property type="term" value="F:nucleic acid binding"/>
    <property type="evidence" value="ECO:0007669"/>
    <property type="project" value="InterPro"/>
</dbReference>
<organism evidence="4 5">
    <name type="scientific">Gordonibacter urolithinfaciens</name>
    <dbReference type="NCBI Taxonomy" id="1335613"/>
    <lineage>
        <taxon>Bacteria</taxon>
        <taxon>Bacillati</taxon>
        <taxon>Actinomycetota</taxon>
        <taxon>Coriobacteriia</taxon>
        <taxon>Eggerthellales</taxon>
        <taxon>Eggerthellaceae</taxon>
        <taxon>Gordonibacter</taxon>
    </lineage>
</organism>
<comment type="caution">
    <text evidence="4">The sequence shown here is derived from an EMBL/GenBank/DDBJ whole genome shotgun (WGS) entry which is preliminary data.</text>
</comment>
<accession>A0A423UHK5</accession>
<dbReference type="PANTHER" id="PTHR34039:SF1">
    <property type="entry name" value="UPF0102 PROTEIN YRAN"/>
    <property type="match status" value="1"/>
</dbReference>
<dbReference type="InterPro" id="IPR003509">
    <property type="entry name" value="UPF0102_YraN-like"/>
</dbReference>
<dbReference type="NCBIfam" id="NF009154">
    <property type="entry name" value="PRK12497.3-3"/>
    <property type="match status" value="1"/>
</dbReference>
<dbReference type="Gene3D" id="3.40.1350.10">
    <property type="match status" value="1"/>
</dbReference>
<comment type="similarity">
    <text evidence="1 2">Belongs to the UPF0102 family.</text>
</comment>
<evidence type="ECO:0000256" key="2">
    <source>
        <dbReference type="HAMAP-Rule" id="MF_00048"/>
    </source>
</evidence>
<proteinExistence type="inferred from homology"/>